<reference evidence="9 10" key="1">
    <citation type="submission" date="2015-09" db="EMBL/GenBank/DDBJ databases">
        <title>Trachymyrmex cornetzi WGS genome.</title>
        <authorList>
            <person name="Nygaard S."/>
            <person name="Hu H."/>
            <person name="Boomsma J."/>
            <person name="Zhang G."/>
        </authorList>
    </citation>
    <scope>NUCLEOTIDE SEQUENCE [LARGE SCALE GENOMIC DNA]</scope>
    <source>
        <strain evidence="9">Tcor2-1</strain>
        <tissue evidence="9">Whole body</tissue>
    </source>
</reference>
<evidence type="ECO:0000256" key="8">
    <source>
        <dbReference type="SAM" id="Phobius"/>
    </source>
</evidence>
<dbReference type="PANTHER" id="PTHR12370:SF3">
    <property type="entry name" value="PHOSPHOLIPASE B-LIKE 2-RELATED"/>
    <property type="match status" value="1"/>
</dbReference>
<evidence type="ECO:0000313" key="9">
    <source>
        <dbReference type="EMBL" id="KYN18840.1"/>
    </source>
</evidence>
<proteinExistence type="inferred from homology"/>
<keyword evidence="2" id="KW-0732">Signal</keyword>
<dbReference type="EMBL" id="KQ979851">
    <property type="protein sequence ID" value="KYN18840.1"/>
    <property type="molecule type" value="Genomic_DNA"/>
</dbReference>
<dbReference type="STRING" id="471704.A0A151J6N5"/>
<comment type="function">
    <text evidence="7">Putative phospholipase.</text>
</comment>
<evidence type="ECO:0000313" key="10">
    <source>
        <dbReference type="Proteomes" id="UP000078492"/>
    </source>
</evidence>
<dbReference type="GO" id="GO:0005576">
    <property type="term" value="C:extracellular region"/>
    <property type="evidence" value="ECO:0007669"/>
    <property type="project" value="TreeGrafter"/>
</dbReference>
<dbReference type="GO" id="GO:0009395">
    <property type="term" value="P:phospholipid catabolic process"/>
    <property type="evidence" value="ECO:0007669"/>
    <property type="project" value="TreeGrafter"/>
</dbReference>
<name>A0A151J6N5_9HYME</name>
<protein>
    <recommendedName>
        <fullName evidence="7">Phospholipase B-like</fullName>
        <ecNumber evidence="7">3.1.1.-</ecNumber>
    </recommendedName>
</protein>
<organism evidence="9 10">
    <name type="scientific">Trachymyrmex cornetzi</name>
    <dbReference type="NCBI Taxonomy" id="471704"/>
    <lineage>
        <taxon>Eukaryota</taxon>
        <taxon>Metazoa</taxon>
        <taxon>Ecdysozoa</taxon>
        <taxon>Arthropoda</taxon>
        <taxon>Hexapoda</taxon>
        <taxon>Insecta</taxon>
        <taxon>Pterygota</taxon>
        <taxon>Neoptera</taxon>
        <taxon>Endopterygota</taxon>
        <taxon>Hymenoptera</taxon>
        <taxon>Apocrita</taxon>
        <taxon>Aculeata</taxon>
        <taxon>Formicoidea</taxon>
        <taxon>Formicidae</taxon>
        <taxon>Myrmicinae</taxon>
        <taxon>Trachymyrmex</taxon>
    </lineage>
</organism>
<dbReference type="AlphaFoldDB" id="A0A151J6N5"/>
<evidence type="ECO:0000256" key="2">
    <source>
        <dbReference type="ARBA" id="ARBA00022729"/>
    </source>
</evidence>
<evidence type="ECO:0000256" key="1">
    <source>
        <dbReference type="ARBA" id="ARBA00007835"/>
    </source>
</evidence>
<keyword evidence="3 7" id="KW-0378">Hydrolase</keyword>
<dbReference type="Proteomes" id="UP000078492">
    <property type="component" value="Unassembled WGS sequence"/>
</dbReference>
<keyword evidence="10" id="KW-1185">Reference proteome</keyword>
<gene>
    <name evidence="9" type="ORF">ALC57_08834</name>
</gene>
<evidence type="ECO:0000256" key="7">
    <source>
        <dbReference type="RuleBase" id="RU364138"/>
    </source>
</evidence>
<dbReference type="InterPro" id="IPR007000">
    <property type="entry name" value="PLipase_B-like"/>
</dbReference>
<evidence type="ECO:0000256" key="5">
    <source>
        <dbReference type="ARBA" id="ARBA00023098"/>
    </source>
</evidence>
<evidence type="ECO:0000256" key="3">
    <source>
        <dbReference type="ARBA" id="ARBA00022801"/>
    </source>
</evidence>
<evidence type="ECO:0000256" key="6">
    <source>
        <dbReference type="ARBA" id="ARBA00023180"/>
    </source>
</evidence>
<keyword evidence="4 7" id="KW-0442">Lipid degradation</keyword>
<keyword evidence="5 7" id="KW-0443">Lipid metabolism</keyword>
<keyword evidence="8" id="KW-0472">Membrane</keyword>
<accession>A0A151J6N5</accession>
<evidence type="ECO:0000256" key="4">
    <source>
        <dbReference type="ARBA" id="ARBA00022963"/>
    </source>
</evidence>
<dbReference type="Gene3D" id="3.60.60.30">
    <property type="match status" value="1"/>
</dbReference>
<keyword evidence="8" id="KW-0812">Transmembrane</keyword>
<comment type="similarity">
    <text evidence="1 7">Belongs to the phospholipase B-like family.</text>
</comment>
<sequence length="769" mass="85211">MLKVVGASWLQTRISTYILVAVALLGIGTIILGEFGLVEKDGTYSATVSWNHKGGYRIDFWGQGNDLTDVRLNAARAYYKTGIFESGWSIIEIETSSKYPDTVQAYAAGLLEGSLTWQIIHHHWYNTVNVVCEKWAYECQKLMRFLHENTIIVRERAERLAPTDPFWHMVRLFYIQLDGLEAGWKFAVRRSRQTLEMNKEHFLWLAMAGDLPDLERTLNTSESYRDYIKGMIFLKSLSREGLDPLVAIGHTTAAPYAKMLRLLKKYTFGYHVLPILKTSAPIPSRSIIMSSYPGALSSHDEFYWIQGENHEMIIAGTPMTDTNSSLWNFMRAKNQIMSSVRVMAANRLAINGRSWSRNMSLQNGADITRQWVILEPHDNVVCLVEQLPELIQTTDVSKQFVNADVLWVIGEVNLPKINMIINENEEENDDMTKRELVARLQSNITTTEHFRRLMRGYSHEKSIIKNEDPVQILTNRGDLEKVDLPFGIIDTKIILADADGVKSFEVTSGPNMLDSTQSFRWSTTFPNVSHIGQPDIFDFDSITPLWGIASSAAGASFVPSPSGGFANFPITGGIIKLSGPAQGSSFATSPSDGFPNHDGFPLTGDVIKLSGPAGGSSFATASSSASASASSETVLILTRASLMPVSLVFGRSKTRNAAKLAVYDATMIIANPAHTIPSTRAEKLRGNNTLPSPIPLFNNTPQANQIALDRLRASSSVPSVLASLNLPKGENRSSRYKTNATTCTDTITRIQRVLLNGCKKDTRVDDLEG</sequence>
<keyword evidence="8" id="KW-1133">Transmembrane helix</keyword>
<dbReference type="Pfam" id="PF04916">
    <property type="entry name" value="Phospholip_B"/>
    <property type="match status" value="1"/>
</dbReference>
<feature type="transmembrane region" description="Helical" evidence="8">
    <location>
        <begin position="16"/>
        <end position="38"/>
    </location>
</feature>
<keyword evidence="6" id="KW-0325">Glycoprotein</keyword>
<dbReference type="PANTHER" id="PTHR12370">
    <property type="entry name" value="PHOSPHOLIPASE B-RELATED"/>
    <property type="match status" value="1"/>
</dbReference>
<dbReference type="EC" id="3.1.1.-" evidence="7"/>
<dbReference type="GO" id="GO:0004620">
    <property type="term" value="F:phospholipase activity"/>
    <property type="evidence" value="ECO:0007669"/>
    <property type="project" value="InterPro"/>
</dbReference>